<evidence type="ECO:0000256" key="4">
    <source>
        <dbReference type="ARBA" id="ARBA00022825"/>
    </source>
</evidence>
<evidence type="ECO:0000256" key="2">
    <source>
        <dbReference type="ARBA" id="ARBA00022670"/>
    </source>
</evidence>
<keyword evidence="4" id="KW-0720">Serine protease</keyword>
<organism evidence="7 8">
    <name type="scientific">Fopius arisanus</name>
    <dbReference type="NCBI Taxonomy" id="64838"/>
    <lineage>
        <taxon>Eukaryota</taxon>
        <taxon>Metazoa</taxon>
        <taxon>Ecdysozoa</taxon>
        <taxon>Arthropoda</taxon>
        <taxon>Hexapoda</taxon>
        <taxon>Insecta</taxon>
        <taxon>Pterygota</taxon>
        <taxon>Neoptera</taxon>
        <taxon>Endopterygota</taxon>
        <taxon>Hymenoptera</taxon>
        <taxon>Apocrita</taxon>
        <taxon>Ichneumonoidea</taxon>
        <taxon>Braconidae</taxon>
        <taxon>Opiinae</taxon>
        <taxon>Fopius</taxon>
    </lineage>
</organism>
<evidence type="ECO:0000256" key="3">
    <source>
        <dbReference type="ARBA" id="ARBA00022801"/>
    </source>
</evidence>
<dbReference type="InterPro" id="IPR009003">
    <property type="entry name" value="Peptidase_S1_PA"/>
</dbReference>
<dbReference type="InterPro" id="IPR018114">
    <property type="entry name" value="TRYPSIN_HIS"/>
</dbReference>
<proteinExistence type="inferred from homology"/>
<dbReference type="PRINTS" id="PR00722">
    <property type="entry name" value="CHYMOTRYPSIN"/>
</dbReference>
<dbReference type="OrthoDB" id="6755574at2759"/>
<accession>A0A9R1TVB8</accession>
<dbReference type="FunFam" id="2.40.10.10:FF:000068">
    <property type="entry name" value="transmembrane protease serine 2"/>
    <property type="match status" value="1"/>
</dbReference>
<dbReference type="Pfam" id="PF00089">
    <property type="entry name" value="Trypsin"/>
    <property type="match status" value="1"/>
</dbReference>
<dbReference type="PROSITE" id="PS00134">
    <property type="entry name" value="TRYPSIN_HIS"/>
    <property type="match status" value="1"/>
</dbReference>
<dbReference type="InterPro" id="IPR001314">
    <property type="entry name" value="Peptidase_S1A"/>
</dbReference>
<keyword evidence="7" id="KW-1185">Reference proteome</keyword>
<dbReference type="SUPFAM" id="SSF50494">
    <property type="entry name" value="Trypsin-like serine proteases"/>
    <property type="match status" value="1"/>
</dbReference>
<dbReference type="RefSeq" id="XP_011299246.1">
    <property type="nucleotide sequence ID" value="XM_011300944.1"/>
</dbReference>
<dbReference type="PROSITE" id="PS50240">
    <property type="entry name" value="TRYPSIN_DOM"/>
    <property type="match status" value="1"/>
</dbReference>
<dbReference type="SMART" id="SM00020">
    <property type="entry name" value="Tryp_SPc"/>
    <property type="match status" value="1"/>
</dbReference>
<dbReference type="Proteomes" id="UP000694866">
    <property type="component" value="Unplaced"/>
</dbReference>
<dbReference type="PANTHER" id="PTHR24276:SF98">
    <property type="entry name" value="FI18310P1-RELATED"/>
    <property type="match status" value="1"/>
</dbReference>
<reference evidence="8" key="1">
    <citation type="submission" date="2025-08" db="UniProtKB">
        <authorList>
            <consortium name="RefSeq"/>
        </authorList>
    </citation>
    <scope>IDENTIFICATION</scope>
    <source>
        <strain evidence="8">USDA-PBARC FA_bdor</strain>
        <tissue evidence="8">Whole organism</tissue>
    </source>
</reference>
<evidence type="ECO:0000256" key="5">
    <source>
        <dbReference type="ARBA" id="ARBA00023157"/>
    </source>
</evidence>
<dbReference type="InterPro" id="IPR043504">
    <property type="entry name" value="Peptidase_S1_PA_chymotrypsin"/>
</dbReference>
<keyword evidence="3" id="KW-0378">Hydrolase</keyword>
<feature type="domain" description="Peptidase S1" evidence="6">
    <location>
        <begin position="1"/>
        <end position="200"/>
    </location>
</feature>
<evidence type="ECO:0000259" key="6">
    <source>
        <dbReference type="PROSITE" id="PS50240"/>
    </source>
</evidence>
<dbReference type="GO" id="GO:0006508">
    <property type="term" value="P:proteolysis"/>
    <property type="evidence" value="ECO:0007669"/>
    <property type="project" value="UniProtKB-KW"/>
</dbReference>
<sequence length="260" mass="28740">MCPYTVGVSLTNHICGGSVLDKTHILTAAHCVKHIGNDTWDIKVITNTSNWYYRKNNEFGVSKAIIHRDFKEGLHNNITNLADIAVLKLDAELPLEALMPGLQTVSLPNSAPEAGADPEICGFGRIDPDVSGPLSWMYKLQMKTISFSECRLSLGDSGSPLVHNGEVIGVASWTVKCSNGTPQVFTDVFTYRDWIQDAMNWNDTSKASAHWVAGDNVWTTLDTQGEDTQLGYLTEFQFDTACECNWDNSYTLTQGVKRIT</sequence>
<keyword evidence="5" id="KW-1015">Disulfide bond</keyword>
<dbReference type="InterPro" id="IPR050430">
    <property type="entry name" value="Peptidase_S1"/>
</dbReference>
<dbReference type="GO" id="GO:0004252">
    <property type="term" value="F:serine-type endopeptidase activity"/>
    <property type="evidence" value="ECO:0007669"/>
    <property type="project" value="InterPro"/>
</dbReference>
<evidence type="ECO:0000313" key="7">
    <source>
        <dbReference type="Proteomes" id="UP000694866"/>
    </source>
</evidence>
<dbReference type="Gene3D" id="2.40.10.10">
    <property type="entry name" value="Trypsin-like serine proteases"/>
    <property type="match status" value="3"/>
</dbReference>
<dbReference type="PANTHER" id="PTHR24276">
    <property type="entry name" value="POLYSERASE-RELATED"/>
    <property type="match status" value="1"/>
</dbReference>
<keyword evidence="2" id="KW-0645">Protease</keyword>
<name>A0A9R1TVB8_9HYME</name>
<protein>
    <submittedName>
        <fullName evidence="8">Chymotrypsin-2-like</fullName>
    </submittedName>
</protein>
<dbReference type="GeneID" id="105264212"/>
<dbReference type="KEGG" id="fas:105264212"/>
<dbReference type="CDD" id="cd00190">
    <property type="entry name" value="Tryp_SPc"/>
    <property type="match status" value="1"/>
</dbReference>
<comment type="similarity">
    <text evidence="1">Belongs to the peptidase S1 family.</text>
</comment>
<dbReference type="InterPro" id="IPR001254">
    <property type="entry name" value="Trypsin_dom"/>
</dbReference>
<evidence type="ECO:0000256" key="1">
    <source>
        <dbReference type="ARBA" id="ARBA00007664"/>
    </source>
</evidence>
<evidence type="ECO:0000313" key="8">
    <source>
        <dbReference type="RefSeq" id="XP_011299246.1"/>
    </source>
</evidence>
<dbReference type="AlphaFoldDB" id="A0A9R1TVB8"/>
<gene>
    <name evidence="8" type="primary">LOC105264212</name>
</gene>